<dbReference type="Proteomes" id="UP000824013">
    <property type="component" value="Unassembled WGS sequence"/>
</dbReference>
<proteinExistence type="predicted"/>
<dbReference type="InterPro" id="IPR021697">
    <property type="entry name" value="DUF3278"/>
</dbReference>
<accession>A0A9D1ZP17</accession>
<protein>
    <submittedName>
        <fullName evidence="2">DUF3278 domain-containing protein</fullName>
    </submittedName>
</protein>
<comment type="caution">
    <text evidence="2">The sequence shown here is derived from an EMBL/GenBank/DDBJ whole genome shotgun (WGS) entry which is preliminary data.</text>
</comment>
<dbReference type="Pfam" id="PF11683">
    <property type="entry name" value="DUF3278"/>
    <property type="match status" value="1"/>
</dbReference>
<feature type="transmembrane region" description="Helical" evidence="1">
    <location>
        <begin position="34"/>
        <end position="58"/>
    </location>
</feature>
<reference evidence="2" key="2">
    <citation type="submission" date="2021-04" db="EMBL/GenBank/DDBJ databases">
        <authorList>
            <person name="Gilroy R."/>
        </authorList>
    </citation>
    <scope>NUCLEOTIDE SEQUENCE</scope>
    <source>
        <strain evidence="2">3204</strain>
    </source>
</reference>
<evidence type="ECO:0000256" key="1">
    <source>
        <dbReference type="SAM" id="Phobius"/>
    </source>
</evidence>
<evidence type="ECO:0000313" key="2">
    <source>
        <dbReference type="EMBL" id="HIY93786.1"/>
    </source>
</evidence>
<keyword evidence="1" id="KW-1133">Transmembrane helix</keyword>
<evidence type="ECO:0000313" key="3">
    <source>
        <dbReference type="Proteomes" id="UP000824013"/>
    </source>
</evidence>
<dbReference type="EMBL" id="DXCM01000093">
    <property type="protein sequence ID" value="HIY93786.1"/>
    <property type="molecule type" value="Genomic_DNA"/>
</dbReference>
<keyword evidence="1" id="KW-0472">Membrane</keyword>
<dbReference type="AlphaFoldDB" id="A0A9D1ZP17"/>
<feature type="transmembrane region" description="Helical" evidence="1">
    <location>
        <begin position="153"/>
        <end position="170"/>
    </location>
</feature>
<reference evidence="2" key="1">
    <citation type="journal article" date="2021" name="PeerJ">
        <title>Extensive microbial diversity within the chicken gut microbiome revealed by metagenomics and culture.</title>
        <authorList>
            <person name="Gilroy R."/>
            <person name="Ravi A."/>
            <person name="Getino M."/>
            <person name="Pursley I."/>
            <person name="Horton D.L."/>
            <person name="Alikhan N.F."/>
            <person name="Baker D."/>
            <person name="Gharbi K."/>
            <person name="Hall N."/>
            <person name="Watson M."/>
            <person name="Adriaenssens E.M."/>
            <person name="Foster-Nyarko E."/>
            <person name="Jarju S."/>
            <person name="Secka A."/>
            <person name="Antonio M."/>
            <person name="Oren A."/>
            <person name="Chaudhuri R.R."/>
            <person name="La Ragione R."/>
            <person name="Hildebrand F."/>
            <person name="Pallen M.J."/>
        </authorList>
    </citation>
    <scope>NUCLEOTIDE SEQUENCE</scope>
    <source>
        <strain evidence="2">3204</strain>
    </source>
</reference>
<feature type="transmembrane region" description="Helical" evidence="1">
    <location>
        <begin position="115"/>
        <end position="133"/>
    </location>
</feature>
<gene>
    <name evidence="2" type="ORF">H9820_12700</name>
</gene>
<feature type="transmembrane region" description="Helical" evidence="1">
    <location>
        <begin position="64"/>
        <end position="86"/>
    </location>
</feature>
<name>A0A9D1ZP17_9LACO</name>
<sequence>MKKVNDQLLRWFFGIPGVIDEQVKSEIGKLSVQALIAVFIFEILFNVGISIYAFSGMVKDFESLFLFTMTLHLFLLIGIITFFTSFRLQRKGILNQEVATKVDKRRAIKAVFNKYLIKLPMMFLIMWLLITSLDFNGQDFAGTLLSWSSIRQALQPTIVLTIIFMIIDISKVRLMKEES</sequence>
<organism evidence="2 3">
    <name type="scientific">Candidatus Companilactobacillus pullicola</name>
    <dbReference type="NCBI Taxonomy" id="2838523"/>
    <lineage>
        <taxon>Bacteria</taxon>
        <taxon>Bacillati</taxon>
        <taxon>Bacillota</taxon>
        <taxon>Bacilli</taxon>
        <taxon>Lactobacillales</taxon>
        <taxon>Lactobacillaceae</taxon>
        <taxon>Companilactobacillus</taxon>
    </lineage>
</organism>
<keyword evidence="1" id="KW-0812">Transmembrane</keyword>